<sequence>MMKVTFYNKRLLCYIDDTDFTDYQGIGADPMYLRYDSVYSIVQNHIAEEYRDFLARPFYEDGLIYWYVAEWIETPVQLSELNGSKKEHYKQIKEETLKQYNKALSQLNAEEHNILSSALKYVNDDFIYCYDNKVVLIAWGMRPDTNKHKVSGQWVKGLKNEEKCTITFDCGTQGKIKGHFGKNIHREKGARLTAKDIPEIIPNDGYIFTRWSTDPIGYEVTGNITFIAQYEKAEKSETQKQPDEQIVIRFECGEYGHIEGNEIISINKGEVLKQDMVPNIQPNEGYRFIGWQPTLVFSPLYSDMTYVARLERETVQCRFIPGEQGDIEGKSILTKPKGTTLSQSEIPTIKPKKGYKFMGWSQSTNCILNHDYVFNAQYERILPWYKRLWLWFTGKGCLKWLLWLILGLLAILLLLFLLRGCKSCSSEYHKDIYGNEVLDNDTVIPVETVRDADGVVRDKNGKIRNIYEDGHLPNENVVSPIVGDDGIEPPIVDNQGAPDVIANRLNIYFDTDNPDLDKWAQDFKEQYPGDQYQIIGCDRNVPMIQIMIPESERDKIRNELPERIKSSSFFVVDESIIQLQGNVSSVQNDELRGWHLKAIHAQESWSISKGSSDIVIAIVDDGIDTEHPMFSGKFYNGYNVFTQNRELSCGQGHGTHVAGLAAGNLQFLSDGVAGIAPDCKIMPVQVFDNGMCTFSSLASGIMYAIHNGANVVNVSIGPSFNGLDQLPLEEQQKIAKSYFKNEERVFRHIIKVANDKNTVIVFAAGNDNVMTAILPNCRETNNTINVSAVTPELKAADFTNYSIGSNVSAPGVSIYSSFPKKTFAMLDGTSMAAPIVSGAVALALSIKPDIKVEQIIGTMQQTGKKSDRYVPPILILDKFLEAVKNGNIASGVLSDNVDNESQYSDKTSQRTEDGYSAIKQMIEQLKAQRDAIDKKINELEQKIK</sequence>
<dbReference type="RefSeq" id="WP_130054142.1">
    <property type="nucleotide sequence ID" value="NZ_JADNBX010000001.1"/>
</dbReference>
<dbReference type="InterPro" id="IPR015500">
    <property type="entry name" value="Peptidase_S8_subtilisin-rel"/>
</dbReference>
<evidence type="ECO:0000259" key="9">
    <source>
        <dbReference type="Pfam" id="PF00082"/>
    </source>
</evidence>
<dbReference type="PANTHER" id="PTHR43806">
    <property type="entry name" value="PEPTIDASE S8"/>
    <property type="match status" value="1"/>
</dbReference>
<evidence type="ECO:0000313" key="10">
    <source>
        <dbReference type="EMBL" id="KAA5396705.1"/>
    </source>
</evidence>
<dbReference type="PRINTS" id="PR00723">
    <property type="entry name" value="SUBTILISIN"/>
</dbReference>
<accession>A0A4Q5HRA5</accession>
<keyword evidence="8" id="KW-1133">Transmembrane helix</keyword>
<evidence type="ECO:0000256" key="2">
    <source>
        <dbReference type="ARBA" id="ARBA00022670"/>
    </source>
</evidence>
<comment type="caution">
    <text evidence="11">The sequence shown here is derived from an EMBL/GenBank/DDBJ whole genome shotgun (WGS) entry which is preliminary data.</text>
</comment>
<dbReference type="InterPro" id="IPR036852">
    <property type="entry name" value="Peptidase_S8/S53_dom_sf"/>
</dbReference>
<evidence type="ECO:0000256" key="4">
    <source>
        <dbReference type="ARBA" id="ARBA00022825"/>
    </source>
</evidence>
<evidence type="ECO:0000313" key="12">
    <source>
        <dbReference type="Proteomes" id="UP000441162"/>
    </source>
</evidence>
<evidence type="ECO:0000256" key="8">
    <source>
        <dbReference type="SAM" id="Phobius"/>
    </source>
</evidence>
<dbReference type="PROSITE" id="PS00138">
    <property type="entry name" value="SUBTILASE_SER"/>
    <property type="match status" value="1"/>
</dbReference>
<keyword evidence="8" id="KW-0472">Membrane</keyword>
<evidence type="ECO:0000313" key="11">
    <source>
        <dbReference type="EMBL" id="KAA5404066.1"/>
    </source>
</evidence>
<keyword evidence="3 5" id="KW-0378">Hydrolase</keyword>
<evidence type="ECO:0000256" key="5">
    <source>
        <dbReference type="PROSITE-ProRule" id="PRU01240"/>
    </source>
</evidence>
<dbReference type="Proteomes" id="UP000441162">
    <property type="component" value="Unassembled WGS sequence"/>
</dbReference>
<organism evidence="11 12">
    <name type="scientific">Phocaeicola dorei</name>
    <dbReference type="NCBI Taxonomy" id="357276"/>
    <lineage>
        <taxon>Bacteria</taxon>
        <taxon>Pseudomonadati</taxon>
        <taxon>Bacteroidota</taxon>
        <taxon>Bacteroidia</taxon>
        <taxon>Bacteroidales</taxon>
        <taxon>Bacteroidaceae</taxon>
        <taxon>Phocaeicola</taxon>
    </lineage>
</organism>
<dbReference type="EMBL" id="VVYY01000012">
    <property type="protein sequence ID" value="KAA5396705.1"/>
    <property type="molecule type" value="Genomic_DNA"/>
</dbReference>
<reference evidence="12 13" key="1">
    <citation type="journal article" date="2019" name="Nat. Med.">
        <title>A library of human gut bacterial isolates paired with longitudinal multiomics data enables mechanistic microbiome research.</title>
        <authorList>
            <person name="Poyet M."/>
            <person name="Groussin M."/>
            <person name="Gibbons S.M."/>
            <person name="Avila-Pacheco J."/>
            <person name="Jiang X."/>
            <person name="Kearney S.M."/>
            <person name="Perrotta A.R."/>
            <person name="Berdy B."/>
            <person name="Zhao S."/>
            <person name="Lieberman T.D."/>
            <person name="Swanson P.K."/>
            <person name="Smith M."/>
            <person name="Roesemann S."/>
            <person name="Alexander J.E."/>
            <person name="Rich S.A."/>
            <person name="Livny J."/>
            <person name="Vlamakis H."/>
            <person name="Clish C."/>
            <person name="Bullock K."/>
            <person name="Deik A."/>
            <person name="Scott J."/>
            <person name="Pierce K.A."/>
            <person name="Xavier R.J."/>
            <person name="Alm E.J."/>
        </authorList>
    </citation>
    <scope>NUCLEOTIDE SEQUENCE [LARGE SCALE GENOMIC DNA]</scope>
    <source>
        <strain evidence="10 13">BIOML-A1</strain>
        <strain evidence="11 12">BIOML-A4</strain>
    </source>
</reference>
<dbReference type="Gene3D" id="3.40.50.200">
    <property type="entry name" value="Peptidase S8/S53 domain"/>
    <property type="match status" value="1"/>
</dbReference>
<dbReference type="InterPro" id="IPR000209">
    <property type="entry name" value="Peptidase_S8/S53_dom"/>
</dbReference>
<dbReference type="InterPro" id="IPR023827">
    <property type="entry name" value="Peptidase_S8_Asp-AS"/>
</dbReference>
<evidence type="ECO:0000256" key="6">
    <source>
        <dbReference type="RuleBase" id="RU003355"/>
    </source>
</evidence>
<protein>
    <submittedName>
        <fullName evidence="11">S8 family serine peptidase</fullName>
    </submittedName>
</protein>
<name>A0A4Q5HRA5_9BACT</name>
<dbReference type="SUPFAM" id="SSF52743">
    <property type="entry name" value="Subtilisin-like"/>
    <property type="match status" value="1"/>
</dbReference>
<dbReference type="EMBL" id="VVZA01000011">
    <property type="protein sequence ID" value="KAA5404066.1"/>
    <property type="molecule type" value="Genomic_DNA"/>
</dbReference>
<dbReference type="PROSITE" id="PS00136">
    <property type="entry name" value="SUBTILASE_ASP"/>
    <property type="match status" value="1"/>
</dbReference>
<keyword evidence="8" id="KW-0812">Transmembrane</keyword>
<dbReference type="PANTHER" id="PTHR43806:SF11">
    <property type="entry name" value="CEREVISIN-RELATED"/>
    <property type="match status" value="1"/>
</dbReference>
<gene>
    <name evidence="11" type="ORF">F2Y51_13480</name>
    <name evidence="10" type="ORF">F2Y58_14415</name>
</gene>
<feature type="active site" description="Charge relay system" evidence="5">
    <location>
        <position position="620"/>
    </location>
</feature>
<dbReference type="Proteomes" id="UP000481616">
    <property type="component" value="Unassembled WGS sequence"/>
</dbReference>
<feature type="coiled-coil region" evidence="7">
    <location>
        <begin position="915"/>
        <end position="942"/>
    </location>
</feature>
<dbReference type="InterPro" id="IPR022398">
    <property type="entry name" value="Peptidase_S8_His-AS"/>
</dbReference>
<keyword evidence="4 5" id="KW-0720">Serine protease</keyword>
<feature type="active site" description="Charge relay system" evidence="5">
    <location>
        <position position="653"/>
    </location>
</feature>
<dbReference type="InterPro" id="IPR023828">
    <property type="entry name" value="Peptidase_S8_Ser-AS"/>
</dbReference>
<dbReference type="PROSITE" id="PS51892">
    <property type="entry name" value="SUBTILASE"/>
    <property type="match status" value="1"/>
</dbReference>
<keyword evidence="2 5" id="KW-0645">Protease</keyword>
<feature type="active site" description="Charge relay system" evidence="5">
    <location>
        <position position="830"/>
    </location>
</feature>
<keyword evidence="7" id="KW-0175">Coiled coil</keyword>
<dbReference type="GO" id="GO:0006508">
    <property type="term" value="P:proteolysis"/>
    <property type="evidence" value="ECO:0007669"/>
    <property type="project" value="UniProtKB-KW"/>
</dbReference>
<evidence type="ECO:0000256" key="7">
    <source>
        <dbReference type="SAM" id="Coils"/>
    </source>
</evidence>
<comment type="similarity">
    <text evidence="1 5 6">Belongs to the peptidase S8 family.</text>
</comment>
<evidence type="ECO:0000256" key="1">
    <source>
        <dbReference type="ARBA" id="ARBA00011073"/>
    </source>
</evidence>
<dbReference type="Pfam" id="PF00082">
    <property type="entry name" value="Peptidase_S8"/>
    <property type="match status" value="1"/>
</dbReference>
<dbReference type="PROSITE" id="PS00137">
    <property type="entry name" value="SUBTILASE_HIS"/>
    <property type="match status" value="1"/>
</dbReference>
<dbReference type="GO" id="GO:0004252">
    <property type="term" value="F:serine-type endopeptidase activity"/>
    <property type="evidence" value="ECO:0007669"/>
    <property type="project" value="UniProtKB-UniRule"/>
</dbReference>
<feature type="domain" description="Peptidase S8/S53" evidence="9">
    <location>
        <begin position="612"/>
        <end position="863"/>
    </location>
</feature>
<evidence type="ECO:0000256" key="3">
    <source>
        <dbReference type="ARBA" id="ARBA00022801"/>
    </source>
</evidence>
<evidence type="ECO:0000313" key="13">
    <source>
        <dbReference type="Proteomes" id="UP000481616"/>
    </source>
</evidence>
<feature type="transmembrane region" description="Helical" evidence="8">
    <location>
        <begin position="400"/>
        <end position="418"/>
    </location>
</feature>
<proteinExistence type="inferred from homology"/>
<dbReference type="InterPro" id="IPR050131">
    <property type="entry name" value="Peptidase_S8_subtilisin-like"/>
</dbReference>
<dbReference type="AlphaFoldDB" id="A0A4Q5HRA5"/>